<organism evidence="2 3">
    <name type="scientific">Microbacterium esteraromaticum</name>
    <dbReference type="NCBI Taxonomy" id="57043"/>
    <lineage>
        <taxon>Bacteria</taxon>
        <taxon>Bacillati</taxon>
        <taxon>Actinomycetota</taxon>
        <taxon>Actinomycetes</taxon>
        <taxon>Micrococcales</taxon>
        <taxon>Microbacteriaceae</taxon>
        <taxon>Microbacterium</taxon>
    </lineage>
</organism>
<dbReference type="InterPro" id="IPR036702">
    <property type="entry name" value="ComB-like_sf"/>
</dbReference>
<dbReference type="GO" id="GO:0050532">
    <property type="term" value="F:2-phosphosulfolactate phosphatase activity"/>
    <property type="evidence" value="ECO:0007669"/>
    <property type="project" value="InterPro"/>
</dbReference>
<dbReference type="SUPFAM" id="SSF142823">
    <property type="entry name" value="ComB-like"/>
    <property type="match status" value="1"/>
</dbReference>
<dbReference type="GO" id="GO:0000287">
    <property type="term" value="F:magnesium ion binding"/>
    <property type="evidence" value="ECO:0007669"/>
    <property type="project" value="InterPro"/>
</dbReference>
<keyword evidence="2" id="KW-0378">Hydrolase</keyword>
<dbReference type="RefSeq" id="WP_182252331.1">
    <property type="nucleotide sequence ID" value="NZ_CP043732.1"/>
</dbReference>
<gene>
    <name evidence="2" type="ORF">FVO59_08980</name>
</gene>
<dbReference type="Proteomes" id="UP000515708">
    <property type="component" value="Chromosome"/>
</dbReference>
<evidence type="ECO:0000256" key="1">
    <source>
        <dbReference type="ARBA" id="ARBA00021948"/>
    </source>
</evidence>
<evidence type="ECO:0000313" key="2">
    <source>
        <dbReference type="EMBL" id="QMU97337.1"/>
    </source>
</evidence>
<proteinExistence type="predicted"/>
<dbReference type="Pfam" id="PF04029">
    <property type="entry name" value="2-ph_phosp"/>
    <property type="match status" value="1"/>
</dbReference>
<evidence type="ECO:0000313" key="3">
    <source>
        <dbReference type="Proteomes" id="UP000515708"/>
    </source>
</evidence>
<sequence>MRSPFDQSSYQVRLDWGTEGLARLAPADIVIAVDVLRFSSTLADAVAAGQRVPLEAAVLWSANGAAVAAAASAPRSPDAPRSTVLVGGIRNAAAVARAVMTLQERQGARASVSIVAAGELASTGELRFAVEDQLGAGAIVAALCDLGIDHSSPEAAAAAEAFRALRPGLRHMLIGSGSGRELVEGVASTARMEAAGVRPATTAEAAELDAVDAVPELRLGIFERFV</sequence>
<name>A0A7D7WDR9_9MICO</name>
<reference evidence="2 3" key="1">
    <citation type="journal article" date="2020" name="Front. Microbiol.">
        <title>Design of Bacterial Strain-Specific qPCR Assays Using NGS Data and Publicly Available Resources and Its Application to Track Biocontrol Strains.</title>
        <authorList>
            <person name="Hernandez I."/>
            <person name="Sant C."/>
            <person name="Martinez R."/>
            <person name="Fernandez C."/>
        </authorList>
    </citation>
    <scope>NUCLEOTIDE SEQUENCE [LARGE SCALE GENOMIC DNA]</scope>
    <source>
        <strain evidence="2 3">B24</strain>
    </source>
</reference>
<dbReference type="AlphaFoldDB" id="A0A7D7WDR9"/>
<protein>
    <recommendedName>
        <fullName evidence="1">Probable 2-phosphosulfolactate phosphatase</fullName>
    </recommendedName>
</protein>
<dbReference type="Gene3D" id="3.90.1560.10">
    <property type="entry name" value="ComB-like"/>
    <property type="match status" value="1"/>
</dbReference>
<dbReference type="EMBL" id="CP043732">
    <property type="protein sequence ID" value="QMU97337.1"/>
    <property type="molecule type" value="Genomic_DNA"/>
</dbReference>
<dbReference type="InterPro" id="IPR005238">
    <property type="entry name" value="ComB-like"/>
</dbReference>
<accession>A0A7D7WDR9</accession>